<proteinExistence type="predicted"/>
<dbReference type="Proteomes" id="UP001642405">
    <property type="component" value="Unassembled WGS sequence"/>
</dbReference>
<sequence>MATTTTTTTTTTATIAATAPLDIQVYVYTPLTVADKQIRVLVVEPGSADDPVAASVVHISLLERPVPQYEAISYSWSAVRGTGSIILDGMIVRVPAAAEEALRYMRHGDAKRSLWIDAICINQNDLEERGQQVAIMGEVYSQSTGTLIWLGSGDRDGEAITQRAFAGLGALHEQLLQETDKGTRLRDVLYGSTNIFQYATTPLPPGVDFAAIQALFRRHWFGRRWVVQDSALAPRGRFYCRDSGTATLSMDMQQFFGAAVWIQHKQHVLPFDLDAEEGMLNAAYLSPYVNGEQGFFEHDKQGICLADLLRSFRNFAVSDARDCVYALLGLTRWPSRGETLPALVTPDYHKTGSDVFHDATRLAMRETGDLWLFRYIDHGRALPPQGGTPSWVPAIFKKLDPKQEPNYMRSAFQAYKGMPEEEGQGNYDEGADGRLLRVRGVVVDPVESTGPVFGPELFRDITGTADIVRRVLHDRCLVQDGDDGARQHAALASLAFADLGMVLVAGSTFDQRPVEGPDEDVSIFAQFMEALEGAAEQDQQKTLETLEDPLFSRCVWAIRYACQSRRLFVTQDGHVALGPQITQPGDVVCVLAGSRMPVVLRPSGDASNEWSVLGPCYVHGIMQGEAVVERLAFVVTFKLR</sequence>
<evidence type="ECO:0000313" key="2">
    <source>
        <dbReference type="EMBL" id="CAK7211127.1"/>
    </source>
</evidence>
<evidence type="ECO:0000259" key="1">
    <source>
        <dbReference type="Pfam" id="PF06985"/>
    </source>
</evidence>
<gene>
    <name evidence="2" type="ORF">SCUCBS95973_001025</name>
</gene>
<evidence type="ECO:0000313" key="3">
    <source>
        <dbReference type="Proteomes" id="UP001642405"/>
    </source>
</evidence>
<dbReference type="EMBL" id="CAWUHB010000003">
    <property type="protein sequence ID" value="CAK7211127.1"/>
    <property type="molecule type" value="Genomic_DNA"/>
</dbReference>
<dbReference type="PANTHER" id="PTHR24148:SF64">
    <property type="entry name" value="HETEROKARYON INCOMPATIBILITY DOMAIN-CONTAINING PROTEIN"/>
    <property type="match status" value="1"/>
</dbReference>
<comment type="caution">
    <text evidence="2">The sequence shown here is derived from an EMBL/GenBank/DDBJ whole genome shotgun (WGS) entry which is preliminary data.</text>
</comment>
<name>A0ABP0AV58_9PEZI</name>
<protein>
    <recommendedName>
        <fullName evidence="1">Heterokaryon incompatibility domain-containing protein</fullName>
    </recommendedName>
</protein>
<dbReference type="PANTHER" id="PTHR24148">
    <property type="entry name" value="ANKYRIN REPEAT DOMAIN-CONTAINING PROTEIN 39 HOMOLOG-RELATED"/>
    <property type="match status" value="1"/>
</dbReference>
<keyword evidence="3" id="KW-1185">Reference proteome</keyword>
<dbReference type="Pfam" id="PF06985">
    <property type="entry name" value="HET"/>
    <property type="match status" value="1"/>
</dbReference>
<dbReference type="Pfam" id="PF26639">
    <property type="entry name" value="Het-6_barrel"/>
    <property type="match status" value="1"/>
</dbReference>
<dbReference type="InterPro" id="IPR010730">
    <property type="entry name" value="HET"/>
</dbReference>
<feature type="domain" description="Heterokaryon incompatibility" evidence="1">
    <location>
        <begin position="69"/>
        <end position="228"/>
    </location>
</feature>
<dbReference type="InterPro" id="IPR052895">
    <property type="entry name" value="HetReg/Transcr_Mod"/>
</dbReference>
<reference evidence="2 3" key="1">
    <citation type="submission" date="2024-01" db="EMBL/GenBank/DDBJ databases">
        <authorList>
            <person name="Allen C."/>
            <person name="Tagirdzhanova G."/>
        </authorList>
    </citation>
    <scope>NUCLEOTIDE SEQUENCE [LARGE SCALE GENOMIC DNA]</scope>
</reference>
<accession>A0ABP0AV58</accession>
<organism evidence="2 3">
    <name type="scientific">Sporothrix curviconia</name>
    <dbReference type="NCBI Taxonomy" id="1260050"/>
    <lineage>
        <taxon>Eukaryota</taxon>
        <taxon>Fungi</taxon>
        <taxon>Dikarya</taxon>
        <taxon>Ascomycota</taxon>
        <taxon>Pezizomycotina</taxon>
        <taxon>Sordariomycetes</taxon>
        <taxon>Sordariomycetidae</taxon>
        <taxon>Ophiostomatales</taxon>
        <taxon>Ophiostomataceae</taxon>
        <taxon>Sporothrix</taxon>
    </lineage>
</organism>